<dbReference type="InterPro" id="IPR026320">
    <property type="entry name" value="PRR14"/>
</dbReference>
<keyword evidence="5" id="KW-1185">Reference proteome</keyword>
<reference evidence="4" key="2">
    <citation type="submission" date="2025-08" db="UniProtKB">
        <authorList>
            <consortium name="Ensembl"/>
        </authorList>
    </citation>
    <scope>IDENTIFICATION</scope>
</reference>
<feature type="domain" description="Tantalus-like" evidence="3">
    <location>
        <begin position="1632"/>
        <end position="1689"/>
    </location>
</feature>
<organism evidence="4 5">
    <name type="scientific">Erpetoichthys calabaricus</name>
    <name type="common">Rope fish</name>
    <name type="synonym">Calamoichthys calabaricus</name>
    <dbReference type="NCBI Taxonomy" id="27687"/>
    <lineage>
        <taxon>Eukaryota</taxon>
        <taxon>Metazoa</taxon>
        <taxon>Chordata</taxon>
        <taxon>Craniata</taxon>
        <taxon>Vertebrata</taxon>
        <taxon>Euteleostomi</taxon>
        <taxon>Actinopterygii</taxon>
        <taxon>Polypteriformes</taxon>
        <taxon>Polypteridae</taxon>
        <taxon>Erpetoichthys</taxon>
    </lineage>
</organism>
<feature type="region of interest" description="Disordered" evidence="2">
    <location>
        <begin position="440"/>
        <end position="460"/>
    </location>
</feature>
<dbReference type="GeneTree" id="ENSGT00520000055626"/>
<reference evidence="4" key="3">
    <citation type="submission" date="2025-09" db="UniProtKB">
        <authorList>
            <consortium name="Ensembl"/>
        </authorList>
    </citation>
    <scope>IDENTIFICATION</scope>
</reference>
<dbReference type="PANTHER" id="PTHR14522:SF0">
    <property type="entry name" value="PROTEIN PRR14L"/>
    <property type="match status" value="1"/>
</dbReference>
<feature type="region of interest" description="Disordered" evidence="2">
    <location>
        <begin position="128"/>
        <end position="156"/>
    </location>
</feature>
<dbReference type="Pfam" id="PF15386">
    <property type="entry name" value="Tantalus"/>
    <property type="match status" value="1"/>
</dbReference>
<proteinExistence type="predicted"/>
<evidence type="ECO:0000256" key="1">
    <source>
        <dbReference type="ARBA" id="ARBA00022553"/>
    </source>
</evidence>
<evidence type="ECO:0000313" key="4">
    <source>
        <dbReference type="Ensembl" id="ENSECRP00000031767.1"/>
    </source>
</evidence>
<dbReference type="Proteomes" id="UP000694620">
    <property type="component" value="Chromosome 18"/>
</dbReference>
<evidence type="ECO:0000256" key="2">
    <source>
        <dbReference type="SAM" id="MobiDB-lite"/>
    </source>
</evidence>
<dbReference type="Ensembl" id="ENSECRT00000032438.1">
    <property type="protein sequence ID" value="ENSECRP00000031767.1"/>
    <property type="gene ID" value="ENSECRG00000021514.1"/>
</dbReference>
<protein>
    <recommendedName>
        <fullName evidence="3">Tantalus-like domain-containing protein</fullName>
    </recommendedName>
</protein>
<accession>A0A8C4TF64</accession>
<sequence>MRLQSRSGELAAGQPLTFMSTPAVSNIGCSIYPDLEGGTVSLLPDKSVLSPSNLEPDYLEKSEGLPQDSSFSVEPCTLSPQSAVTAAVTFCQQPASLTEPFCNVAEETTLEIMHVDLNWKGERSPTSLLLPDDMETSSRGSSIRSNLEYGNGDAESLTTPCCLAEQTTEPENSEANQHMTSKDVENTCLRDSITDIGVEPQLSQLASGLDVNNTQFSLIEEKGLEAPVDLELKIVSVPSNDSVENCSCKAVSSCSNTLICGPCSSNFADDGTSQTPENLTVENESTQSFSSNEILEEIKTNTDPTDVPKAGNEMSSDLVNCFVSLIPGEAAVQLSTDSLQPTIIEPSLDVKSFQADTLSSTYGQTSADDSCSAVVKDAVDSDSSDLSGQVCLHSNQVQKDHDFSFPLIQHVGILCGEVPGSSNLPSNSSLAAEIERLDCSAPRSSDGSTAEEVESSSERLDLKDAESLRLDHTYCLQCNLNLRVPSDTSVPVGLSGTFCALQSDQHGRPLEPALPPGEHSMVCSASTFASSHHMDEEEMTFSCAADSLSKLQEESTDLAFPGPSLLSEEVIFEEMCEVPLESCPEVVYLEEGNLLNGTQLSCQADGTPFQQHTEVETCFTYESELADESSDGLAVEKLGSAEMEEQEMLEVLIQNEMNEEIVCVVISEEGELYKELLSFCKETPQQDTSVKEEVDQFTLDCDPSQDFQCSQEMDQELLPSSDTASLFEHSSDTSRKVESILEHNLPFQHEHPDGNVNSEEEICQTFADTKCDRLVIDVQNVSDTSRKVESILEHNLPFQHEHPDGNVNSEEEICQTIADTKCDKLVIDVQNVSSLEEPIILFPTMEKSSASTEDKMDIVPGDKNDVGSVNCSKEQLTVSGVAFEHLKMGVDEVEKHTVVEEHHQSSEFCSVPCSEREAALRGAELVQDLVFSDGICQAVMDDASSPNPVVPSSESVQQHSGCFERSAAFLEPVSETPASGDKLPDNPRLAEATLCESGTALPQTFPDTHLKLPCKMDRGLMPKYCPSIFDPLQNARFFSPLKHPKLLPPSTGDVKHKQTRGQIRKKCPVELRVQPKRRCKAGVQAVDPLKDLQRLNNVNTAGFTRGPFENLPRLYPSKTKSTFKAMTVLNAKPAVSLEQTVSSSQNTGSISQLTCLTVFSKQRCRTLKEPLLMRLSKVASSLVPVDGPKNVARLWRWSSKTAPYKGVRSLNCRAADLLPCSSKELQQNWDNQFCHVAPFLRRSSRSLKMRHSLVSNTSDFSQMSLSKPGLWKPSGAFTTPVFPFSLHFKVECLSSLLSFEAVPLQEKSLMLTDGTSQSPSLSSSSEWTISVLIPDINAVFCSGDGPASKRTLSPVSFTYVESSEVEKEKLNCVIPTRTQWTSNSPFSRFGLHTILALFSPACYRIWTRQRCMGSQQLALQKHLLPRFEERTRAFTPRAHSHQSPVLPLRSALARIIASWSSRPLRSSPAESSIMISLDPDYSYASPSPEMFGAKMQREILPAKCGFTSLVQNVDSTYQSESCLAQLLPLPDPLATSIFALPGKTDKLTLPSAPPTTSSLPFLCIECSTTDPQDCISAVFPAPVAVSDLESCACEQQEEERPLDKTLGNQGGQKTRVSQIRIRRAIPKPDNSLTPMGLPKPKRLKKKEFSLEEIYTNKNYKSPPSNRSLETIFEEPKEKNGILVCIGQQKRKRVLDFQDFTVPRKRRNRAGVKLKMNRTRGRKASSQGDAELDLLLIEKLGELEHYFAKEGVEI</sequence>
<name>A0A8C4TF64_ERPCA</name>
<dbReference type="PANTHER" id="PTHR14522">
    <property type="entry name" value="EMO2-RELATED"/>
    <property type="match status" value="1"/>
</dbReference>
<gene>
    <name evidence="4" type="primary">wu:fi75a02</name>
</gene>
<evidence type="ECO:0000313" key="5">
    <source>
        <dbReference type="Proteomes" id="UP000694620"/>
    </source>
</evidence>
<keyword evidence="1" id="KW-0597">Phosphoprotein</keyword>
<reference evidence="4" key="1">
    <citation type="submission" date="2021-06" db="EMBL/GenBank/DDBJ databases">
        <authorList>
            <consortium name="Wellcome Sanger Institute Data Sharing"/>
        </authorList>
    </citation>
    <scope>NUCLEOTIDE SEQUENCE [LARGE SCALE GENOMIC DNA]</scope>
</reference>
<evidence type="ECO:0000259" key="3">
    <source>
        <dbReference type="Pfam" id="PF15386"/>
    </source>
</evidence>
<dbReference type="InterPro" id="IPR028149">
    <property type="entry name" value="Tantalus-like"/>
</dbReference>